<reference evidence="2" key="1">
    <citation type="submission" date="2018-12" db="EMBL/GenBank/DDBJ databases">
        <title>Novel natural products biosynthetic potential of the class Ktedonobacteria.</title>
        <authorList>
            <person name="Zheng Y."/>
            <person name="Saitou A."/>
            <person name="Wang C.M."/>
            <person name="Toyoda A."/>
            <person name="Minakuchi Y."/>
            <person name="Sekiguchi Y."/>
            <person name="Ueda K."/>
            <person name="Takano H."/>
            <person name="Sakai Y."/>
            <person name="Yokota A."/>
            <person name="Yabe S."/>
        </authorList>
    </citation>
    <scope>NUCLEOTIDE SEQUENCE</scope>
    <source>
        <strain evidence="2">COM3</strain>
    </source>
</reference>
<sequence length="123" mass="14057">MIIHLALYRFFPEVSEEQRTACIRELEASTERTGLVAWFTGGRHLALPADEPVQQFIYDYAALWGFTDQQALEAFSIHPAMKQWVATFVRPFVEKLAIANFKDGLSQSKEEGAWACLLRGNEY</sequence>
<gene>
    <name evidence="2" type="ORF">KTC_63820</name>
</gene>
<dbReference type="EMBL" id="AP019376">
    <property type="protein sequence ID" value="BBH91631.1"/>
    <property type="molecule type" value="Genomic_DNA"/>
</dbReference>
<proteinExistence type="predicted"/>
<accession>A0A455SWS3</accession>
<protein>
    <recommendedName>
        <fullName evidence="1">Stress-response A/B barrel domain-containing protein</fullName>
    </recommendedName>
</protein>
<dbReference type="InterPro" id="IPR011008">
    <property type="entry name" value="Dimeric_a/b-barrel"/>
</dbReference>
<feature type="domain" description="Stress-response A/B barrel" evidence="1">
    <location>
        <begin position="2"/>
        <end position="101"/>
    </location>
</feature>
<dbReference type="InterPro" id="IPR013097">
    <property type="entry name" value="Dabb"/>
</dbReference>
<dbReference type="Pfam" id="PF07876">
    <property type="entry name" value="Dabb"/>
    <property type="match status" value="1"/>
</dbReference>
<evidence type="ECO:0000259" key="1">
    <source>
        <dbReference type="PROSITE" id="PS51502"/>
    </source>
</evidence>
<dbReference type="AlphaFoldDB" id="A0A455SWS3"/>
<dbReference type="PROSITE" id="PS51502">
    <property type="entry name" value="S_R_A_B_BARREL"/>
    <property type="match status" value="1"/>
</dbReference>
<name>A0A455SWS3_9CHLR</name>
<organism evidence="2">
    <name type="scientific">Thermosporothrix sp. COM3</name>
    <dbReference type="NCBI Taxonomy" id="2490863"/>
    <lineage>
        <taxon>Bacteria</taxon>
        <taxon>Bacillati</taxon>
        <taxon>Chloroflexota</taxon>
        <taxon>Ktedonobacteria</taxon>
        <taxon>Ktedonobacterales</taxon>
        <taxon>Thermosporotrichaceae</taxon>
        <taxon>Thermosporothrix</taxon>
    </lineage>
</organism>
<evidence type="ECO:0000313" key="2">
    <source>
        <dbReference type="EMBL" id="BBH91631.1"/>
    </source>
</evidence>
<dbReference type="SUPFAM" id="SSF54909">
    <property type="entry name" value="Dimeric alpha+beta barrel"/>
    <property type="match status" value="1"/>
</dbReference>
<dbReference type="Gene3D" id="3.30.70.100">
    <property type="match status" value="1"/>
</dbReference>